<evidence type="ECO:0000256" key="5">
    <source>
        <dbReference type="ARBA" id="ARBA00023004"/>
    </source>
</evidence>
<keyword evidence="3" id="KW-0949">S-adenosyl-L-methionine</keyword>
<dbReference type="CDD" id="cd21124">
    <property type="entry name" value="SPASM_CteB-like"/>
    <property type="match status" value="1"/>
</dbReference>
<evidence type="ECO:0000256" key="1">
    <source>
        <dbReference type="ARBA" id="ARBA00001966"/>
    </source>
</evidence>
<dbReference type="SFLD" id="SFLDG01384">
    <property type="entry name" value="thioether_bond_formation_requi"/>
    <property type="match status" value="1"/>
</dbReference>
<dbReference type="RefSeq" id="WP_132081914.1">
    <property type="nucleotide sequence ID" value="NZ_SLUI01000009.1"/>
</dbReference>
<dbReference type="InterPro" id="IPR058240">
    <property type="entry name" value="rSAM_sf"/>
</dbReference>
<keyword evidence="5" id="KW-0408">Iron</keyword>
<name>A0A4R1PY55_9FIRM</name>
<dbReference type="SFLD" id="SFLDG01386">
    <property type="entry name" value="main_SPASM_domain-containing"/>
    <property type="match status" value="1"/>
</dbReference>
<dbReference type="SFLD" id="SFLDG01067">
    <property type="entry name" value="SPASM/twitch_domain_containing"/>
    <property type="match status" value="1"/>
</dbReference>
<dbReference type="PROSITE" id="PS01305">
    <property type="entry name" value="MOAA_NIFB_PQQE"/>
    <property type="match status" value="1"/>
</dbReference>
<dbReference type="EMBL" id="SLUI01000009">
    <property type="protein sequence ID" value="TCL36192.1"/>
    <property type="molecule type" value="Genomic_DNA"/>
</dbReference>
<dbReference type="Gene3D" id="3.20.20.70">
    <property type="entry name" value="Aldolase class I"/>
    <property type="match status" value="1"/>
</dbReference>
<comment type="caution">
    <text evidence="8">The sequence shown here is derived from an EMBL/GenBank/DDBJ whole genome shotgun (WGS) entry which is preliminary data.</text>
</comment>
<dbReference type="GO" id="GO:0016491">
    <property type="term" value="F:oxidoreductase activity"/>
    <property type="evidence" value="ECO:0007669"/>
    <property type="project" value="InterPro"/>
</dbReference>
<evidence type="ECO:0000256" key="6">
    <source>
        <dbReference type="ARBA" id="ARBA00023014"/>
    </source>
</evidence>
<dbReference type="CDD" id="cd01335">
    <property type="entry name" value="Radical_SAM"/>
    <property type="match status" value="1"/>
</dbReference>
<dbReference type="PANTHER" id="PTHR43273:SF8">
    <property type="entry name" value="RADICAL SAM DOMAIN PROTEIN"/>
    <property type="match status" value="1"/>
</dbReference>
<dbReference type="InterPro" id="IPR000385">
    <property type="entry name" value="MoaA_NifB_PqqE_Fe-S-bd_CS"/>
</dbReference>
<dbReference type="SUPFAM" id="SSF102114">
    <property type="entry name" value="Radical SAM enzymes"/>
    <property type="match status" value="1"/>
</dbReference>
<dbReference type="InterPro" id="IPR007197">
    <property type="entry name" value="rSAM"/>
</dbReference>
<evidence type="ECO:0000313" key="8">
    <source>
        <dbReference type="EMBL" id="TCL36192.1"/>
    </source>
</evidence>
<evidence type="ECO:0000256" key="2">
    <source>
        <dbReference type="ARBA" id="ARBA00022485"/>
    </source>
</evidence>
<dbReference type="InterPro" id="IPR023867">
    <property type="entry name" value="Sulphatase_maturase_rSAM"/>
</dbReference>
<evidence type="ECO:0000256" key="4">
    <source>
        <dbReference type="ARBA" id="ARBA00022723"/>
    </source>
</evidence>
<dbReference type="SFLD" id="SFLDS00029">
    <property type="entry name" value="Radical_SAM"/>
    <property type="match status" value="1"/>
</dbReference>
<evidence type="ECO:0000256" key="3">
    <source>
        <dbReference type="ARBA" id="ARBA00022691"/>
    </source>
</evidence>
<dbReference type="Pfam" id="PF04055">
    <property type="entry name" value="Radical_SAM"/>
    <property type="match status" value="1"/>
</dbReference>
<accession>A0A4R1PY55</accession>
<dbReference type="Pfam" id="PF13186">
    <property type="entry name" value="SPASM"/>
    <property type="match status" value="1"/>
</dbReference>
<evidence type="ECO:0000259" key="7">
    <source>
        <dbReference type="PROSITE" id="PS51918"/>
    </source>
</evidence>
<dbReference type="InterPro" id="IPR024025">
    <property type="entry name" value="SCIFF_rSAM_maturase"/>
</dbReference>
<dbReference type="InterPro" id="IPR047602">
    <property type="entry name" value="SPASM_CteB-like"/>
</dbReference>
<dbReference type="GO" id="GO:0051539">
    <property type="term" value="F:4 iron, 4 sulfur cluster binding"/>
    <property type="evidence" value="ECO:0007669"/>
    <property type="project" value="UniProtKB-KW"/>
</dbReference>
<dbReference type="Proteomes" id="UP000295063">
    <property type="component" value="Unassembled WGS sequence"/>
</dbReference>
<proteinExistence type="predicted"/>
<protein>
    <recommendedName>
        <fullName evidence="7">Radical SAM core domain-containing protein</fullName>
    </recommendedName>
</protein>
<dbReference type="AlphaFoldDB" id="A0A4R1PY55"/>
<dbReference type="NCBIfam" id="TIGR03974">
    <property type="entry name" value="rSAM_six_Cys"/>
    <property type="match status" value="1"/>
</dbReference>
<reference evidence="8 9" key="1">
    <citation type="submission" date="2019-03" db="EMBL/GenBank/DDBJ databases">
        <title>Genomic Encyclopedia of Type Strains, Phase IV (KMG-IV): sequencing the most valuable type-strain genomes for metagenomic binning, comparative biology and taxonomic classification.</title>
        <authorList>
            <person name="Goeker M."/>
        </authorList>
    </citation>
    <scope>NUCLEOTIDE SEQUENCE [LARGE SCALE GENOMIC DNA]</scope>
    <source>
        <strain evidence="8 9">DSM 15969</strain>
    </source>
</reference>
<keyword evidence="6" id="KW-0411">Iron-sulfur</keyword>
<dbReference type="PANTHER" id="PTHR43273">
    <property type="entry name" value="ANAEROBIC SULFATASE-MATURATING ENZYME HOMOLOG ASLB-RELATED"/>
    <property type="match status" value="1"/>
</dbReference>
<feature type="domain" description="Radical SAM core" evidence="7">
    <location>
        <begin position="89"/>
        <end position="321"/>
    </location>
</feature>
<dbReference type="GO" id="GO:0046872">
    <property type="term" value="F:metal ion binding"/>
    <property type="evidence" value="ECO:0007669"/>
    <property type="project" value="UniProtKB-KW"/>
</dbReference>
<comment type="cofactor">
    <cofactor evidence="1">
        <name>[4Fe-4S] cluster</name>
        <dbReference type="ChEBI" id="CHEBI:49883"/>
    </cofactor>
</comment>
<dbReference type="PROSITE" id="PS51918">
    <property type="entry name" value="RADICAL_SAM"/>
    <property type="match status" value="1"/>
</dbReference>
<keyword evidence="4" id="KW-0479">Metal-binding</keyword>
<keyword evidence="9" id="KW-1185">Reference proteome</keyword>
<dbReference type="OrthoDB" id="9808591at2"/>
<dbReference type="InterPro" id="IPR013785">
    <property type="entry name" value="Aldolase_TIM"/>
</dbReference>
<dbReference type="InterPro" id="IPR023885">
    <property type="entry name" value="4Fe4S-binding_SPASM_dom"/>
</dbReference>
<keyword evidence="2" id="KW-0004">4Fe-4S</keyword>
<sequence length="459" mass="51228">MNDKIHKFYSNGLYTLLDVNSGTIHIIDKLTYDILDVFTGENEAEVVTALSCQYSEAELREALAELRQLVEQELLFAPELDVPLTFSEKPIVKSICLHVAHDCNLRCGYCFAGTGDFGHSRGLMTAEVARQAVDFIIEQSGIRRHCEIDFFGGEPLLNMDVVRSTVAYVREQEKKTGKIFKLTLTTNAVLLSDDTIEFLNDNNISLVLSLDGRREVHDYMRPNAGGKGSYDQAFANIRKTVDSRNGQNYYLRGTFTAHNLDFCADVLSMADAGFDLLSVEPVVGKDMAYEIKEQHLPVLFAEYDKLAQEYIQRKLAGNGFEFFHFNMDIHKGPCVAKRLSGCGAGHEYLAVTPEGDLYPCHQFVGRDAYLLGNVVEGVKNTVIPQQFRQTHVLNKEACRTCWARFYCSGGCHANAEAMHGCIDKPYEIGCELQKKRLECALMIQASLALAKAGNDSHGV</sequence>
<dbReference type="NCBIfam" id="TIGR04085">
    <property type="entry name" value="rSAM_more_4Fe4S"/>
    <property type="match status" value="1"/>
</dbReference>
<organism evidence="8 9">
    <name type="scientific">Anaerospora hongkongensis</name>
    <dbReference type="NCBI Taxonomy" id="244830"/>
    <lineage>
        <taxon>Bacteria</taxon>
        <taxon>Bacillati</taxon>
        <taxon>Bacillota</taxon>
        <taxon>Negativicutes</taxon>
        <taxon>Selenomonadales</taxon>
        <taxon>Sporomusaceae</taxon>
        <taxon>Anaerospora</taxon>
    </lineage>
</organism>
<gene>
    <name evidence="8" type="ORF">EV210_109141</name>
</gene>
<evidence type="ECO:0000313" key="9">
    <source>
        <dbReference type="Proteomes" id="UP000295063"/>
    </source>
</evidence>